<dbReference type="RefSeq" id="WP_367959038.1">
    <property type="nucleotide sequence ID" value="NZ_JBAKFH010000001.1"/>
</dbReference>
<protein>
    <submittedName>
        <fullName evidence="2">Adenylate/guanylate cyclase domain-containing protein</fullName>
        <ecNumber evidence="2">4.6.1.-</ecNumber>
    </submittedName>
</protein>
<evidence type="ECO:0000313" key="3">
    <source>
        <dbReference type="Proteomes" id="UP001556709"/>
    </source>
</evidence>
<evidence type="ECO:0000313" key="2">
    <source>
        <dbReference type="EMBL" id="MEX0469626.1"/>
    </source>
</evidence>
<feature type="domain" description="Guanylate cyclase" evidence="1">
    <location>
        <begin position="53"/>
        <end position="178"/>
    </location>
</feature>
<gene>
    <name evidence="2" type="ORF">V6X73_07800</name>
</gene>
<dbReference type="GO" id="GO:0016829">
    <property type="term" value="F:lyase activity"/>
    <property type="evidence" value="ECO:0007669"/>
    <property type="project" value="UniProtKB-KW"/>
</dbReference>
<dbReference type="EMBL" id="JBAKFM010000003">
    <property type="protein sequence ID" value="MEX0469626.1"/>
    <property type="molecule type" value="Genomic_DNA"/>
</dbReference>
<dbReference type="PROSITE" id="PS50125">
    <property type="entry name" value="GUANYLATE_CYCLASE_2"/>
    <property type="match status" value="1"/>
</dbReference>
<dbReference type="Pfam" id="PF00211">
    <property type="entry name" value="Guanylate_cyc"/>
    <property type="match status" value="1"/>
</dbReference>
<dbReference type="CDD" id="cd07302">
    <property type="entry name" value="CHD"/>
    <property type="match status" value="1"/>
</dbReference>
<keyword evidence="2" id="KW-0456">Lyase</keyword>
<accession>A0ABV3TEF6</accession>
<name>A0ABV3TEF6_9GAMM</name>
<dbReference type="EC" id="4.6.1.-" evidence="2"/>
<dbReference type="SUPFAM" id="SSF55073">
    <property type="entry name" value="Nucleotide cyclase"/>
    <property type="match status" value="1"/>
</dbReference>
<comment type="caution">
    <text evidence="2">The sequence shown here is derived from an EMBL/GenBank/DDBJ whole genome shotgun (WGS) entry which is preliminary data.</text>
</comment>
<dbReference type="PANTHER" id="PTHR43081:SF1">
    <property type="entry name" value="ADENYLATE CYCLASE, TERMINAL-DIFFERENTIATION SPECIFIC"/>
    <property type="match status" value="1"/>
</dbReference>
<proteinExistence type="predicted"/>
<dbReference type="InterPro" id="IPR050697">
    <property type="entry name" value="Adenylyl/Guanylyl_Cyclase_3/4"/>
</dbReference>
<reference evidence="2 3" key="1">
    <citation type="submission" date="2024-02" db="EMBL/GenBank/DDBJ databases">
        <title>New especies of Spiribacter isolated from saline water.</title>
        <authorList>
            <person name="Leon M.J."/>
            <person name="De La Haba R."/>
            <person name="Sanchez-Porro C."/>
            <person name="Ventosa A."/>
        </authorList>
    </citation>
    <scope>NUCLEOTIDE SEQUENCE [LARGE SCALE GENOMIC DNA]</scope>
    <source>
        <strain evidence="3">ag22IC6-390</strain>
    </source>
</reference>
<dbReference type="SMART" id="SM00044">
    <property type="entry name" value="CYCc"/>
    <property type="match status" value="1"/>
</dbReference>
<sequence length="227" mass="25103">MRSRRTRRRTVRDEPADNDPPWYSAYLSPPVRALLDRPDGHYHLARPRRAQVCILFTDIRGYTELSRTIDLEVLQQTVDAVAGQQSRLIARHGGYLDYFAGDGAMAVFEGVGMTGRACRCASAIIDVAADATAWPEQRPLPLGAGLHTGEVVLSSLGSEERRIYTAIGETVNIAARLSDQAEPWSLLTTGPVLERLTPRYRRGFEAMPAATPRGVARGVGIYRLRSR</sequence>
<dbReference type="Proteomes" id="UP001556709">
    <property type="component" value="Unassembled WGS sequence"/>
</dbReference>
<evidence type="ECO:0000259" key="1">
    <source>
        <dbReference type="PROSITE" id="PS50125"/>
    </source>
</evidence>
<dbReference type="PANTHER" id="PTHR43081">
    <property type="entry name" value="ADENYLATE CYCLASE, TERMINAL-DIFFERENTIATION SPECIFIC-RELATED"/>
    <property type="match status" value="1"/>
</dbReference>
<dbReference type="Gene3D" id="3.30.70.1230">
    <property type="entry name" value="Nucleotide cyclase"/>
    <property type="match status" value="1"/>
</dbReference>
<organism evidence="2 3">
    <name type="scientific">Spiribacter pallidus</name>
    <dbReference type="NCBI Taxonomy" id="1987936"/>
    <lineage>
        <taxon>Bacteria</taxon>
        <taxon>Pseudomonadati</taxon>
        <taxon>Pseudomonadota</taxon>
        <taxon>Gammaproteobacteria</taxon>
        <taxon>Chromatiales</taxon>
        <taxon>Ectothiorhodospiraceae</taxon>
        <taxon>Spiribacter</taxon>
    </lineage>
</organism>
<dbReference type="InterPro" id="IPR029787">
    <property type="entry name" value="Nucleotide_cyclase"/>
</dbReference>
<dbReference type="InterPro" id="IPR001054">
    <property type="entry name" value="A/G_cyclase"/>
</dbReference>
<keyword evidence="3" id="KW-1185">Reference proteome</keyword>